<reference evidence="4" key="1">
    <citation type="journal article" date="2019" name="Int. J. Syst. Evol. Microbiol.">
        <title>The Global Catalogue of Microorganisms (GCM) 10K type strain sequencing project: providing services to taxonomists for standard genome sequencing and annotation.</title>
        <authorList>
            <consortium name="The Broad Institute Genomics Platform"/>
            <consortium name="The Broad Institute Genome Sequencing Center for Infectious Disease"/>
            <person name="Wu L."/>
            <person name="Ma J."/>
        </authorList>
    </citation>
    <scope>NUCLEOTIDE SEQUENCE [LARGE SCALE GENOMIC DNA]</scope>
    <source>
        <strain evidence="4">WLHS5</strain>
    </source>
</reference>
<dbReference type="Proteomes" id="UP001596504">
    <property type="component" value="Unassembled WGS sequence"/>
</dbReference>
<feature type="region of interest" description="Disordered" evidence="1">
    <location>
        <begin position="175"/>
        <end position="198"/>
    </location>
</feature>
<sequence length="198" mass="21794">MKRIAATCASALGAVLLLAPPASAADEPTVRELLEKCDNGTDVCEFHPEGEPEHYQNTSEPVGAPVYNCTDRQQLMNVSWSDGTAESNSVGMSMSAGFGEVFKVTFEATYGHAWRSEHTESQTTFIEVRPGEVGRVYHGAKMQKVKGSYEMHFPDEFHDHYIWYVNGFEAYGPADDQGGTVTQSTRPMTEEEQQANCG</sequence>
<comment type="caution">
    <text evidence="3">The sequence shown here is derived from an EMBL/GenBank/DDBJ whole genome shotgun (WGS) entry which is preliminary data.</text>
</comment>
<evidence type="ECO:0000313" key="4">
    <source>
        <dbReference type="Proteomes" id="UP001596504"/>
    </source>
</evidence>
<evidence type="ECO:0000256" key="1">
    <source>
        <dbReference type="SAM" id="MobiDB-lite"/>
    </source>
</evidence>
<name>A0ABW2LJF3_9PSEU</name>
<keyword evidence="4" id="KW-1185">Reference proteome</keyword>
<accession>A0ABW2LJF3</accession>
<proteinExistence type="predicted"/>
<dbReference type="EMBL" id="JBHTCJ010000004">
    <property type="protein sequence ID" value="MFC7341725.1"/>
    <property type="molecule type" value="Genomic_DNA"/>
</dbReference>
<evidence type="ECO:0000313" key="3">
    <source>
        <dbReference type="EMBL" id="MFC7341725.1"/>
    </source>
</evidence>
<keyword evidence="2" id="KW-0732">Signal</keyword>
<feature type="signal peptide" evidence="2">
    <location>
        <begin position="1"/>
        <end position="24"/>
    </location>
</feature>
<organism evidence="3 4">
    <name type="scientific">Saccharopolyspora griseoalba</name>
    <dbReference type="NCBI Taxonomy" id="1431848"/>
    <lineage>
        <taxon>Bacteria</taxon>
        <taxon>Bacillati</taxon>
        <taxon>Actinomycetota</taxon>
        <taxon>Actinomycetes</taxon>
        <taxon>Pseudonocardiales</taxon>
        <taxon>Pseudonocardiaceae</taxon>
        <taxon>Saccharopolyspora</taxon>
    </lineage>
</organism>
<feature type="chain" id="PRO_5045575258" evidence="2">
    <location>
        <begin position="25"/>
        <end position="198"/>
    </location>
</feature>
<gene>
    <name evidence="3" type="ORF">ACFQRI_09905</name>
</gene>
<dbReference type="RefSeq" id="WP_380666890.1">
    <property type="nucleotide sequence ID" value="NZ_JBHTCJ010000004.1"/>
</dbReference>
<protein>
    <submittedName>
        <fullName evidence="3">Uncharacterized protein</fullName>
    </submittedName>
</protein>
<evidence type="ECO:0000256" key="2">
    <source>
        <dbReference type="SAM" id="SignalP"/>
    </source>
</evidence>